<feature type="domain" description="Glycosyltransferase subfamily 4-like N-terminal" evidence="4">
    <location>
        <begin position="638"/>
        <end position="815"/>
    </location>
</feature>
<evidence type="ECO:0000313" key="5">
    <source>
        <dbReference type="EMBL" id="PSJ48359.1"/>
    </source>
</evidence>
<dbReference type="InterPro" id="IPR001296">
    <property type="entry name" value="Glyco_trans_1"/>
</dbReference>
<feature type="domain" description="Spore protein YkvP/CgeB glycosyl transferase-like" evidence="3">
    <location>
        <begin position="1252"/>
        <end position="1376"/>
    </location>
</feature>
<dbReference type="CDD" id="cd03801">
    <property type="entry name" value="GT4_PimA-like"/>
    <property type="match status" value="1"/>
</dbReference>
<accession>A0A2P7RDT1</accession>
<reference evidence="5 6" key="1">
    <citation type="submission" date="2018-03" db="EMBL/GenBank/DDBJ databases">
        <title>The draft genome of Zobellella taiwanensis JCM 13381.</title>
        <authorList>
            <person name="Liu L."/>
            <person name="Li L."/>
            <person name="Wang T."/>
            <person name="Zhang X."/>
            <person name="Liang L."/>
        </authorList>
    </citation>
    <scope>NUCLEOTIDE SEQUENCE [LARGE SCALE GENOMIC DNA]</scope>
    <source>
        <strain evidence="5 6">JCM 13381</strain>
    </source>
</reference>
<evidence type="ECO:0008006" key="7">
    <source>
        <dbReference type="Google" id="ProtNLM"/>
    </source>
</evidence>
<dbReference type="Proteomes" id="UP000242181">
    <property type="component" value="Unassembled WGS sequence"/>
</dbReference>
<feature type="domain" description="Glycosyltransferase subfamily 4-like N-terminal" evidence="4">
    <location>
        <begin position="41"/>
        <end position="215"/>
    </location>
</feature>
<feature type="region of interest" description="Disordered" evidence="1">
    <location>
        <begin position="411"/>
        <end position="437"/>
    </location>
</feature>
<feature type="domain" description="Glycosyl transferase family 1" evidence="2">
    <location>
        <begin position="836"/>
        <end position="1012"/>
    </location>
</feature>
<keyword evidence="6" id="KW-1185">Reference proteome</keyword>
<dbReference type="CDD" id="cd03794">
    <property type="entry name" value="GT4_WbuB-like"/>
    <property type="match status" value="1"/>
</dbReference>
<protein>
    <recommendedName>
        <fullName evidence="7">Glycosyl transferase family 1</fullName>
    </recommendedName>
</protein>
<dbReference type="InterPro" id="IPR050194">
    <property type="entry name" value="Glycosyltransferase_grp1"/>
</dbReference>
<name>A0A2P7RDT1_9GAMM</name>
<dbReference type="InterPro" id="IPR028098">
    <property type="entry name" value="Glyco_trans_4-like_N"/>
</dbReference>
<dbReference type="Pfam" id="PF13692">
    <property type="entry name" value="Glyco_trans_1_4"/>
    <property type="match status" value="1"/>
</dbReference>
<dbReference type="GO" id="GO:0016758">
    <property type="term" value="F:hexosyltransferase activity"/>
    <property type="evidence" value="ECO:0007669"/>
    <property type="project" value="TreeGrafter"/>
</dbReference>
<dbReference type="PANTHER" id="PTHR45947">
    <property type="entry name" value="SULFOQUINOVOSYL TRANSFERASE SQD2"/>
    <property type="match status" value="1"/>
</dbReference>
<dbReference type="RefSeq" id="WP_106451812.1">
    <property type="nucleotide sequence ID" value="NZ_PXYH01000001.1"/>
</dbReference>
<dbReference type="PANTHER" id="PTHR45947:SF3">
    <property type="entry name" value="SULFOQUINOVOSYL TRANSFERASE SQD2"/>
    <property type="match status" value="1"/>
</dbReference>
<dbReference type="Pfam" id="PF13579">
    <property type="entry name" value="Glyco_trans_4_4"/>
    <property type="match status" value="2"/>
</dbReference>
<evidence type="ECO:0000256" key="1">
    <source>
        <dbReference type="SAM" id="MobiDB-lite"/>
    </source>
</evidence>
<evidence type="ECO:0000259" key="3">
    <source>
        <dbReference type="Pfam" id="PF13524"/>
    </source>
</evidence>
<dbReference type="Pfam" id="PF13524">
    <property type="entry name" value="Glyco_trans_1_2"/>
    <property type="match status" value="1"/>
</dbReference>
<proteinExistence type="predicted"/>
<sequence>MDQLIEHALTLASQPATPLIAPIKNRIAYVVSHGQSYASHGYAIRTQGVAKALNEHGFDTLCFVRPGRPWELGATAQPESTIDGVRYIHSRWNTVAPASEQAHLEQSVQRFIELFRVYRPQVVLAASNYIVGLPAWIAARRLGLPFYNEVRGFWELSRDAREPGYAKISEFKAEALRDTFVAKQAQKVFTLNQPMTDELIKRGISANNIAIVPNGVSKLPEIKPADPQLKKKLSIKDNDKVIGYVGSFNHYEGLETLLEACEHLIKQGEAIKLLLVGDDQPITAASGTNKAMADKPWLTQVGRVPHEQIADYYALLDAVVISRKPLTVCNIVPPMKAAEALAYGKRLVVSDVAPLAEYADKYDGVVSFEADSATSLATALQRSLKLPAQKPSTELLFSAHTEPMAKALKVEESAAGQKASQSNTLKNHAPLAKENASKAKRSDTYVLAESSIKAMLFVDSSEDKNGLLSLKEKSFTVTIDSWIDDAEDLDVELFCRVNDEALIEKNAGIAKVSFLDAKGKAIEKPGLNNLSWSEYLGCWYFYFKPEKAKAESKSALSFIKPKGVSKVEVTFSKWHVADVSLKNSITITKRPSIQHFLRSDFSKIIGEIENPVIKSAVKKSKGKLCYILNHSLPYQSEGYATRAHGLAKAIGATGAEVVCISRPGFPWSFIKEYKDQTLPGKETIEGVEYQRLREPKGWKGTHNYIAKAAHELEKKLVEIKPSCVMAASDFKNAMPAYLAARRLGIPFIYEMRGFWEVTHESRDPSAVQTSNYHLTQYLETLLARHADHVFTLTKAMQQALVGRGLPSEQISLLPNSCDPATFDPKNNLKNKVLLSQLNIPDNVPVIGYIGTFNAYEGLDDLMHACGKLYREGVVFRALLVGSEPSSRAGKGPCASEIESIATSYGFKDWLIMPGRIPHDQVSDYYSLIDIAPFTRKPLPVTELVSPLKPLEAMAMEKALVVSSVGALAEMVQDGKTGLVYEKGNIDSLAGKLASLLTDASIRQQMGKHARQWVMGNRTWKICAERVREKAHYFEENPPAVTIPPKKQLPSKLAAQYKVAFIADEFSYNSFKDEFQAIVIEPSNWKQLFTEHKPDIFFCESAWSGVDSKRRPWQGKVYTSVNWKNENRTVLLSILDHCRQEGIPTVFWNKEDPTHFTDRVHDFIATAKEFDYVFTTAEECCELYKQEYGVKNVFALPFATNPRLFNPIAAKPRTNKVVFAGSWYANHEERSAVMERIMDALLESGYELEVYDRYHGSGDPLHEWPEKYREFIRPGLPHQQMPDVYRSSQLGLNFNTVTDSATMFARRVFELMSSNTLVISNYSKGVDKMFGDLVVFADRDADRLKSLSSQEVEELKERSLQLVLEQHTYTNRWQEILTKIGAPWRQDNKGLTFVCRVASDEDASRAIDHYQNHYASNDDNQLLLLVAESVDPLQVTEFYKKYNRVGITVTCMHHIKHYALSGRYQPIETKYFVYGTAEQLPSGAWIKKATPHLAYAINIPLTPQQGSAYSLGRVSNSDVFLGHATDFLAIMKEINSGSAKAFQV</sequence>
<dbReference type="SUPFAM" id="SSF53756">
    <property type="entry name" value="UDP-Glycosyltransferase/glycogen phosphorylase"/>
    <property type="match status" value="2"/>
</dbReference>
<evidence type="ECO:0000259" key="2">
    <source>
        <dbReference type="Pfam" id="PF00534"/>
    </source>
</evidence>
<evidence type="ECO:0000259" key="4">
    <source>
        <dbReference type="Pfam" id="PF13579"/>
    </source>
</evidence>
<dbReference type="Pfam" id="PF00534">
    <property type="entry name" value="Glycos_transf_1"/>
    <property type="match status" value="1"/>
</dbReference>
<dbReference type="Gene3D" id="3.40.50.2000">
    <property type="entry name" value="Glycogen Phosphorylase B"/>
    <property type="match status" value="4"/>
</dbReference>
<dbReference type="InterPro" id="IPR055259">
    <property type="entry name" value="YkvP/CgeB_Glyco_trans-like"/>
</dbReference>
<evidence type="ECO:0000313" key="6">
    <source>
        <dbReference type="Proteomes" id="UP000242181"/>
    </source>
</evidence>
<comment type="caution">
    <text evidence="5">The sequence shown here is derived from an EMBL/GenBank/DDBJ whole genome shotgun (WGS) entry which is preliminary data.</text>
</comment>
<dbReference type="OrthoDB" id="8756565at2"/>
<organism evidence="5 6">
    <name type="scientific">Zobellella taiwanensis</name>
    <dbReference type="NCBI Taxonomy" id="347535"/>
    <lineage>
        <taxon>Bacteria</taxon>
        <taxon>Pseudomonadati</taxon>
        <taxon>Pseudomonadota</taxon>
        <taxon>Gammaproteobacteria</taxon>
        <taxon>Aeromonadales</taxon>
        <taxon>Aeromonadaceae</taxon>
        <taxon>Zobellella</taxon>
    </lineage>
</organism>
<dbReference type="EMBL" id="PXYH01000001">
    <property type="protein sequence ID" value="PSJ48359.1"/>
    <property type="molecule type" value="Genomic_DNA"/>
</dbReference>
<gene>
    <name evidence="5" type="ORF">C7I36_00610</name>
</gene>